<dbReference type="RefSeq" id="XP_009826663.1">
    <property type="nucleotide sequence ID" value="XM_009828361.1"/>
</dbReference>
<feature type="region of interest" description="Disordered" evidence="1">
    <location>
        <begin position="42"/>
        <end position="73"/>
    </location>
</feature>
<proteinExistence type="predicted"/>
<dbReference type="Gene3D" id="1.25.40.10">
    <property type="entry name" value="Tetratricopeptide repeat domain"/>
    <property type="match status" value="1"/>
</dbReference>
<dbReference type="GeneID" id="20806003"/>
<protein>
    <recommendedName>
        <fullName evidence="3">Pentacotripeptide-repeat region of PRORP domain-containing protein</fullName>
    </recommendedName>
</protein>
<dbReference type="STRING" id="112090.W4GWE8"/>
<evidence type="ECO:0008006" key="3">
    <source>
        <dbReference type="Google" id="ProtNLM"/>
    </source>
</evidence>
<name>W4GWE8_APHAT</name>
<organism evidence="2">
    <name type="scientific">Aphanomyces astaci</name>
    <name type="common">Crayfish plague agent</name>
    <dbReference type="NCBI Taxonomy" id="112090"/>
    <lineage>
        <taxon>Eukaryota</taxon>
        <taxon>Sar</taxon>
        <taxon>Stramenopiles</taxon>
        <taxon>Oomycota</taxon>
        <taxon>Saprolegniomycetes</taxon>
        <taxon>Saprolegniales</taxon>
        <taxon>Verrucalvaceae</taxon>
        <taxon>Aphanomyces</taxon>
    </lineage>
</organism>
<reference evidence="2" key="1">
    <citation type="submission" date="2013-12" db="EMBL/GenBank/DDBJ databases">
        <title>The Genome Sequence of Aphanomyces astaci APO3.</title>
        <authorList>
            <consortium name="The Broad Institute Genomics Platform"/>
            <person name="Russ C."/>
            <person name="Tyler B."/>
            <person name="van West P."/>
            <person name="Dieguez-Uribeondo J."/>
            <person name="Young S.K."/>
            <person name="Zeng Q."/>
            <person name="Gargeya S."/>
            <person name="Fitzgerald M."/>
            <person name="Abouelleil A."/>
            <person name="Alvarado L."/>
            <person name="Chapman S.B."/>
            <person name="Gainer-Dewar J."/>
            <person name="Goldberg J."/>
            <person name="Griggs A."/>
            <person name="Gujja S."/>
            <person name="Hansen M."/>
            <person name="Howarth C."/>
            <person name="Imamovic A."/>
            <person name="Ireland A."/>
            <person name="Larimer J."/>
            <person name="McCowan C."/>
            <person name="Murphy C."/>
            <person name="Pearson M."/>
            <person name="Poon T.W."/>
            <person name="Priest M."/>
            <person name="Roberts A."/>
            <person name="Saif S."/>
            <person name="Shea T."/>
            <person name="Sykes S."/>
            <person name="Wortman J."/>
            <person name="Nusbaum C."/>
            <person name="Birren B."/>
        </authorList>
    </citation>
    <scope>NUCLEOTIDE SEQUENCE [LARGE SCALE GENOMIC DNA]</scope>
    <source>
        <strain evidence="2">APO3</strain>
    </source>
</reference>
<evidence type="ECO:0000256" key="1">
    <source>
        <dbReference type="SAM" id="MobiDB-lite"/>
    </source>
</evidence>
<dbReference type="AlphaFoldDB" id="W4GWE8"/>
<accession>W4GWE8</accession>
<evidence type="ECO:0000313" key="2">
    <source>
        <dbReference type="EMBL" id="ETV83233.1"/>
    </source>
</evidence>
<dbReference type="EMBL" id="KI913120">
    <property type="protein sequence ID" value="ETV83233.1"/>
    <property type="molecule type" value="Genomic_DNA"/>
</dbReference>
<dbReference type="InterPro" id="IPR011990">
    <property type="entry name" value="TPR-like_helical_dom_sf"/>
</dbReference>
<dbReference type="VEuPathDB" id="FungiDB:H257_04007"/>
<gene>
    <name evidence="2" type="ORF">H257_04007</name>
</gene>
<feature type="compositionally biased region" description="Polar residues" evidence="1">
    <location>
        <begin position="42"/>
        <end position="61"/>
    </location>
</feature>
<dbReference type="OrthoDB" id="185373at2759"/>
<sequence length="643" mass="71894">MVLSSLCCRRVAVSAVRLSRTASTTRLFRPVGRWNRHPFTATYSTSRDLPASTQSPSFQTTPASSPPSRPPHKLDATEMAALAHTKNHMRDLCNRGEFAAVVQEVAKWYQPLASALQAGGHHRIKRQSKATTAPPPLSSSQVLYNAEMTAQVESEAMALLVQHRATDAALLLFDNLHEMATASSLVMPKRQTMSFILGVLTFNRQFSRVLRAYDLSTSLSIFPTESMNANYLSALVRTTQFDVAASAWRTMCARKYPRGLYAYREALHIFSTLNDAKEIMAILDDVDIHGIKLREVDYARAMLGLASAIRADVDQSYASDCADLILDLYEKMQTFENIPPTSPELFGSVMEAAVYIHDFDMAVTVYEDFGRLPYRAKSVDYISGPFVEALISSGRSNKAMDMLQNAHAQKHHLKASTIAGRVAFYYASRDLDADLMAVLAACPPSLRLIFRSDKEAMTVLHKVTRTMTMHEVDLWTFLASRKELLSLDTHLWWWKALNMAEGAKKWRLLRLMLTDPLCPPHVVKPQQWRSMLKNCARRVGPDDVEGHAFVVYVAKRLGTRNELTPAQLEALVTAYSLTNDHASAIATFRQLHKLNLSSKQPPTQATVTAYESARKSFVNLGYDAEANQIDAILTLQHHVVPKT</sequence>